<gene>
    <name evidence="2" type="primary">LOC125419026</name>
</gene>
<evidence type="ECO:0000313" key="2">
    <source>
        <dbReference type="RefSeq" id="XP_048319840.2"/>
    </source>
</evidence>
<protein>
    <submittedName>
        <fullName evidence="2">Uncharacterized protein LOC125419026 isoform X2</fullName>
    </submittedName>
</protein>
<organism evidence="1 2">
    <name type="scientific">Ziziphus jujuba</name>
    <name type="common">Chinese jujube</name>
    <name type="synonym">Ziziphus sativa</name>
    <dbReference type="NCBI Taxonomy" id="326968"/>
    <lineage>
        <taxon>Eukaryota</taxon>
        <taxon>Viridiplantae</taxon>
        <taxon>Streptophyta</taxon>
        <taxon>Embryophyta</taxon>
        <taxon>Tracheophyta</taxon>
        <taxon>Spermatophyta</taxon>
        <taxon>Magnoliopsida</taxon>
        <taxon>eudicotyledons</taxon>
        <taxon>Gunneridae</taxon>
        <taxon>Pentapetalae</taxon>
        <taxon>rosids</taxon>
        <taxon>fabids</taxon>
        <taxon>Rosales</taxon>
        <taxon>Rhamnaceae</taxon>
        <taxon>Paliureae</taxon>
        <taxon>Ziziphus</taxon>
    </lineage>
</organism>
<accession>A0ABM3I3G3</accession>
<dbReference type="Proteomes" id="UP001652623">
    <property type="component" value="Chromosome 6"/>
</dbReference>
<sequence>MAVVLSINWQRGVVGVVAESQFRCRSQSQSQFQSQNPSFSNSNSLHFRPIQNLARRRSLVNGFHGSSEPDPKREQDEEVNNLGVKAALSVLKFYKTQGKFHQFCRRVVDMFQVAVSIPWKLTRNMDLLRVPY</sequence>
<reference evidence="2" key="1">
    <citation type="submission" date="2025-08" db="UniProtKB">
        <authorList>
            <consortium name="RefSeq"/>
        </authorList>
    </citation>
    <scope>IDENTIFICATION</scope>
    <source>
        <tissue evidence="2">Seedling</tissue>
    </source>
</reference>
<name>A0ABM3I3G3_ZIZJJ</name>
<dbReference type="GeneID" id="125419026"/>
<dbReference type="RefSeq" id="XP_048319840.2">
    <property type="nucleotide sequence ID" value="XM_048463883.2"/>
</dbReference>
<proteinExistence type="predicted"/>
<keyword evidence="1" id="KW-1185">Reference proteome</keyword>
<evidence type="ECO:0000313" key="1">
    <source>
        <dbReference type="Proteomes" id="UP001652623"/>
    </source>
</evidence>